<dbReference type="AlphaFoldDB" id="A0AAV7E553"/>
<organism evidence="2 3">
    <name type="scientific">Aristolochia fimbriata</name>
    <name type="common">White veined hardy Dutchman's pipe vine</name>
    <dbReference type="NCBI Taxonomy" id="158543"/>
    <lineage>
        <taxon>Eukaryota</taxon>
        <taxon>Viridiplantae</taxon>
        <taxon>Streptophyta</taxon>
        <taxon>Embryophyta</taxon>
        <taxon>Tracheophyta</taxon>
        <taxon>Spermatophyta</taxon>
        <taxon>Magnoliopsida</taxon>
        <taxon>Magnoliidae</taxon>
        <taxon>Piperales</taxon>
        <taxon>Aristolochiaceae</taxon>
        <taxon>Aristolochia</taxon>
    </lineage>
</organism>
<keyword evidence="3" id="KW-1185">Reference proteome</keyword>
<proteinExistence type="predicted"/>
<protein>
    <submittedName>
        <fullName evidence="2">Uncharacterized protein</fullName>
    </submittedName>
</protein>
<name>A0AAV7E553_ARIFI</name>
<evidence type="ECO:0000313" key="2">
    <source>
        <dbReference type="EMBL" id="KAG9442906.1"/>
    </source>
</evidence>
<gene>
    <name evidence="2" type="ORF">H6P81_018760</name>
</gene>
<reference evidence="2 3" key="1">
    <citation type="submission" date="2021-07" db="EMBL/GenBank/DDBJ databases">
        <title>The Aristolochia fimbriata genome: insights into angiosperm evolution, floral development and chemical biosynthesis.</title>
        <authorList>
            <person name="Jiao Y."/>
        </authorList>
    </citation>
    <scope>NUCLEOTIDE SEQUENCE [LARGE SCALE GENOMIC DNA]</scope>
    <source>
        <strain evidence="2">IBCAS-2021</strain>
        <tissue evidence="2">Leaf</tissue>
    </source>
</reference>
<accession>A0AAV7E553</accession>
<evidence type="ECO:0000256" key="1">
    <source>
        <dbReference type="SAM" id="MobiDB-lite"/>
    </source>
</evidence>
<dbReference type="EMBL" id="JAINDJ010000007">
    <property type="protein sequence ID" value="KAG9442906.1"/>
    <property type="molecule type" value="Genomic_DNA"/>
</dbReference>
<sequence length="318" mass="36537">MLRRDSAETSLRRPPWDNGKNPQLPADLRQTFRWIEVGSRLHVDTVTLQGKLAVKIALKTPERKSFVRVLLEELDDFETAFKAITTTSTHGKSQATSQGKFLLSIIDVNGRLTCRIAEHRGPTIVGEVSIFKEMKNGNIWLWMRERLQSLLTLHKSGQQFNSGNSHPITTQPKPRAYKEVLLSGHSQEKSTRPNITWEYQNGQNTMIIEPSFTTIRRAELAKCVVASTVEKGWDKEELAEWIQSNWKLTVLPKMHYMSPFSWLIALQSEEEQKQVLTLKQELLGNVLKDIQPWSMEKGTMKKERWIQMPVSTDLKLSS</sequence>
<dbReference type="Proteomes" id="UP000825729">
    <property type="component" value="Unassembled WGS sequence"/>
</dbReference>
<feature type="region of interest" description="Disordered" evidence="1">
    <location>
        <begin position="1"/>
        <end position="24"/>
    </location>
</feature>
<evidence type="ECO:0000313" key="3">
    <source>
        <dbReference type="Proteomes" id="UP000825729"/>
    </source>
</evidence>
<comment type="caution">
    <text evidence="2">The sequence shown here is derived from an EMBL/GenBank/DDBJ whole genome shotgun (WGS) entry which is preliminary data.</text>
</comment>
<feature type="compositionally biased region" description="Basic and acidic residues" evidence="1">
    <location>
        <begin position="1"/>
        <end position="15"/>
    </location>
</feature>